<feature type="non-terminal residue" evidence="1">
    <location>
        <position position="134"/>
    </location>
</feature>
<dbReference type="InParanoid" id="A0A2H3CLJ3"/>
<keyword evidence="2" id="KW-1185">Reference proteome</keyword>
<gene>
    <name evidence="1" type="ORF">ARMGADRAFT_1099457</name>
</gene>
<evidence type="ECO:0000313" key="2">
    <source>
        <dbReference type="Proteomes" id="UP000217790"/>
    </source>
</evidence>
<name>A0A2H3CLJ3_ARMGA</name>
<dbReference type="AlphaFoldDB" id="A0A2H3CLJ3"/>
<organism evidence="1 2">
    <name type="scientific">Armillaria gallica</name>
    <name type="common">Bulbous honey fungus</name>
    <name type="synonym">Armillaria bulbosa</name>
    <dbReference type="NCBI Taxonomy" id="47427"/>
    <lineage>
        <taxon>Eukaryota</taxon>
        <taxon>Fungi</taxon>
        <taxon>Dikarya</taxon>
        <taxon>Basidiomycota</taxon>
        <taxon>Agaricomycotina</taxon>
        <taxon>Agaricomycetes</taxon>
        <taxon>Agaricomycetidae</taxon>
        <taxon>Agaricales</taxon>
        <taxon>Marasmiineae</taxon>
        <taxon>Physalacriaceae</taxon>
        <taxon>Armillaria</taxon>
    </lineage>
</organism>
<protein>
    <submittedName>
        <fullName evidence="1">Uncharacterized protein</fullName>
    </submittedName>
</protein>
<dbReference type="EMBL" id="KZ293753">
    <property type="protein sequence ID" value="PBK80062.1"/>
    <property type="molecule type" value="Genomic_DNA"/>
</dbReference>
<dbReference type="Proteomes" id="UP000217790">
    <property type="component" value="Unassembled WGS sequence"/>
</dbReference>
<dbReference type="OrthoDB" id="432234at2759"/>
<evidence type="ECO:0000313" key="1">
    <source>
        <dbReference type="EMBL" id="PBK80062.1"/>
    </source>
</evidence>
<dbReference type="STRING" id="47427.A0A2H3CLJ3"/>
<sequence length="134" mass="15278">MESTSQYDNIDLDEFVVGEDDNESNTAAVPQAEIPFQNVVISDVNGDVSYADLKLAVWNHVKKNGQGYIRIPHDPDPCNEFNNPALLPMMYPTLFPYGVGGLEDRECSCFVSFEMGAKHLFRLRDRWFQEHNSF</sequence>
<proteinExistence type="predicted"/>
<accession>A0A2H3CLJ3</accession>
<reference evidence="2" key="1">
    <citation type="journal article" date="2017" name="Nat. Ecol. Evol.">
        <title>Genome expansion and lineage-specific genetic innovations in the forest pathogenic fungi Armillaria.</title>
        <authorList>
            <person name="Sipos G."/>
            <person name="Prasanna A.N."/>
            <person name="Walter M.C."/>
            <person name="O'Connor E."/>
            <person name="Balint B."/>
            <person name="Krizsan K."/>
            <person name="Kiss B."/>
            <person name="Hess J."/>
            <person name="Varga T."/>
            <person name="Slot J."/>
            <person name="Riley R."/>
            <person name="Boka B."/>
            <person name="Rigling D."/>
            <person name="Barry K."/>
            <person name="Lee J."/>
            <person name="Mihaltcheva S."/>
            <person name="LaButti K."/>
            <person name="Lipzen A."/>
            <person name="Waldron R."/>
            <person name="Moloney N.M."/>
            <person name="Sperisen C."/>
            <person name="Kredics L."/>
            <person name="Vagvoelgyi C."/>
            <person name="Patrignani A."/>
            <person name="Fitzpatrick D."/>
            <person name="Nagy I."/>
            <person name="Doyle S."/>
            <person name="Anderson J.B."/>
            <person name="Grigoriev I.V."/>
            <person name="Gueldener U."/>
            <person name="Muensterkoetter M."/>
            <person name="Nagy L.G."/>
        </authorList>
    </citation>
    <scope>NUCLEOTIDE SEQUENCE [LARGE SCALE GENOMIC DNA]</scope>
    <source>
        <strain evidence="2">Ar21-2</strain>
    </source>
</reference>